<keyword evidence="1" id="KW-0472">Membrane</keyword>
<proteinExistence type="predicted"/>
<evidence type="ECO:0000256" key="1">
    <source>
        <dbReference type="SAM" id="Phobius"/>
    </source>
</evidence>
<dbReference type="AlphaFoldDB" id="A0A1G4E4K5"/>
<dbReference type="VEuPathDB" id="PlasmoDB:PVPAM_110061400"/>
<evidence type="ECO:0000313" key="3">
    <source>
        <dbReference type="Proteomes" id="UP000305196"/>
    </source>
</evidence>
<evidence type="ECO:0000313" key="2">
    <source>
        <dbReference type="EMBL" id="SCA60812.1"/>
    </source>
</evidence>
<gene>
    <name evidence="2" type="ORF">PVC01_000124800</name>
</gene>
<name>A0A1G4E4K5_PLAVI</name>
<keyword evidence="1" id="KW-1133">Transmembrane helix</keyword>
<feature type="transmembrane region" description="Helical" evidence="1">
    <location>
        <begin position="242"/>
        <end position="265"/>
    </location>
</feature>
<dbReference type="VEuPathDB" id="PlasmoDB:PVP01_0221000"/>
<reference evidence="2 3" key="1">
    <citation type="submission" date="2016-07" db="EMBL/GenBank/DDBJ databases">
        <authorList>
            <consortium name="Pathogen Informatics"/>
        </authorList>
    </citation>
    <scope>NUCLEOTIDE SEQUENCE [LARGE SCALE GENOMIC DNA]</scope>
</reference>
<protein>
    <submittedName>
        <fullName evidence="2">Vir protein, putative</fullName>
    </submittedName>
</protein>
<dbReference type="VEuPathDB" id="PlasmoDB:PVW1_120015000"/>
<dbReference type="Pfam" id="PF05795">
    <property type="entry name" value="Plasmodium_Vir"/>
    <property type="match status" value="1"/>
</dbReference>
<dbReference type="EMBL" id="FLYI01000504">
    <property type="protein sequence ID" value="SCA60812.1"/>
    <property type="molecule type" value="Genomic_DNA"/>
</dbReference>
<sequence length="316" mass="36600">MSCAPAPDVESYEFFENIEDYIEKGNLAESTAISSKSKSECDIFMASDGSYFKDKTIAKSICNEYINLGNSLHDLECISNSASDYKECSKFLNYWINFKLRKSIINEDNTFCHVYNSLESQITSIVDFNIFSFFIHNINKDDMKKMNILYSLYENYRKLKTIIEDTSQQNKRSLLPFSTECCTDYIQAKYICNDDNNKESKFCQKLKSFVSKYNNLYNKFDGKRPQFSDNLLKLEECPNNKIITTAVTGSIVGLIPLLGVLYKFTPMGQMFRSKMGILNKDISNNDEEMKKMPLIEQENEPLNFHQGTYNIKYQSL</sequence>
<accession>A0A1G4E4K5</accession>
<organism evidence="2 3">
    <name type="scientific">Plasmodium vivax</name>
    <name type="common">malaria parasite P. vivax</name>
    <dbReference type="NCBI Taxonomy" id="5855"/>
    <lineage>
        <taxon>Eukaryota</taxon>
        <taxon>Sar</taxon>
        <taxon>Alveolata</taxon>
        <taxon>Apicomplexa</taxon>
        <taxon>Aconoidasida</taxon>
        <taxon>Haemosporida</taxon>
        <taxon>Plasmodiidae</taxon>
        <taxon>Plasmodium</taxon>
        <taxon>Plasmodium (Plasmodium)</taxon>
    </lineage>
</organism>
<dbReference type="InterPro" id="IPR008780">
    <property type="entry name" value="Plasmodium_Vir"/>
</dbReference>
<dbReference type="VEuPathDB" id="PlasmoDB:PVX_042690"/>
<dbReference type="Proteomes" id="UP000305196">
    <property type="component" value="Unassembled WGS sequence"/>
</dbReference>
<keyword evidence="1" id="KW-0812">Transmembrane</keyword>